<dbReference type="Proteomes" id="UP001642464">
    <property type="component" value="Unassembled WGS sequence"/>
</dbReference>
<gene>
    <name evidence="12" type="ORF">SCF082_LOCUS27862</name>
</gene>
<dbReference type="InterPro" id="IPR014729">
    <property type="entry name" value="Rossmann-like_a/b/a_fold"/>
</dbReference>
<evidence type="ECO:0000313" key="13">
    <source>
        <dbReference type="Proteomes" id="UP001642464"/>
    </source>
</evidence>
<dbReference type="Gene3D" id="3.40.50.620">
    <property type="entry name" value="HUPs"/>
    <property type="match status" value="1"/>
</dbReference>
<comment type="catalytic activity">
    <reaction evidence="10">
        <text>(R)-4'-phosphopantetheine + ATP + H(+) = 3'-dephospho-CoA + diphosphate</text>
        <dbReference type="Rhea" id="RHEA:19801"/>
        <dbReference type="ChEBI" id="CHEBI:15378"/>
        <dbReference type="ChEBI" id="CHEBI:30616"/>
        <dbReference type="ChEBI" id="CHEBI:33019"/>
        <dbReference type="ChEBI" id="CHEBI:57328"/>
        <dbReference type="ChEBI" id="CHEBI:61723"/>
        <dbReference type="EC" id="2.7.7.3"/>
    </reaction>
</comment>
<dbReference type="EMBL" id="CAXAMM010021769">
    <property type="protein sequence ID" value="CAK9050565.1"/>
    <property type="molecule type" value="Genomic_DNA"/>
</dbReference>
<evidence type="ECO:0000259" key="11">
    <source>
        <dbReference type="Pfam" id="PF01467"/>
    </source>
</evidence>
<sequence length="188" mass="20483">MPGPHVAIYPGSFDPITFGHLDVIRRGRTLFDELVVAIGNNPSKPQLFTADERASMARDLVNEMCRQEPGHAPVRVEVFTGLTVDFAKAEGAAALLRGVRNLSDLQYEVQQAVTNRQLAGLETAFMVAGESFAYISSSLIKQIAAMGSDPDVLKSMVPEAVIEAMWAKRDHPLLARLRADHDPANDEG</sequence>
<proteinExistence type="inferred from homology"/>
<evidence type="ECO:0000256" key="6">
    <source>
        <dbReference type="ARBA" id="ARBA00022741"/>
    </source>
</evidence>
<dbReference type="PANTHER" id="PTHR21342:SF1">
    <property type="entry name" value="PHOSPHOPANTETHEINE ADENYLYLTRANSFERASE"/>
    <property type="match status" value="1"/>
</dbReference>
<comment type="caution">
    <text evidence="12">The sequence shown here is derived from an EMBL/GenBank/DDBJ whole genome shotgun (WGS) entry which is preliminary data.</text>
</comment>
<evidence type="ECO:0000256" key="8">
    <source>
        <dbReference type="ARBA" id="ARBA00022842"/>
    </source>
</evidence>
<evidence type="ECO:0000256" key="7">
    <source>
        <dbReference type="ARBA" id="ARBA00022840"/>
    </source>
</evidence>
<evidence type="ECO:0000256" key="9">
    <source>
        <dbReference type="ARBA" id="ARBA00022993"/>
    </source>
</evidence>
<protein>
    <recommendedName>
        <fullName evidence="2">Phosphopantetheine adenylyltransferase</fullName>
        <ecNumber evidence="1">2.7.7.3</ecNumber>
    </recommendedName>
</protein>
<evidence type="ECO:0000256" key="5">
    <source>
        <dbReference type="ARBA" id="ARBA00022695"/>
    </source>
</evidence>
<dbReference type="NCBIfam" id="TIGR01510">
    <property type="entry name" value="coaD_prev_kdtB"/>
    <property type="match status" value="1"/>
</dbReference>
<keyword evidence="9" id="KW-0173">Coenzyme A biosynthesis</keyword>
<dbReference type="GO" id="GO:0016779">
    <property type="term" value="F:nucleotidyltransferase activity"/>
    <property type="evidence" value="ECO:0007669"/>
    <property type="project" value="UniProtKB-KW"/>
</dbReference>
<keyword evidence="7" id="KW-0067">ATP-binding</keyword>
<organism evidence="12 13">
    <name type="scientific">Durusdinium trenchii</name>
    <dbReference type="NCBI Taxonomy" id="1381693"/>
    <lineage>
        <taxon>Eukaryota</taxon>
        <taxon>Sar</taxon>
        <taxon>Alveolata</taxon>
        <taxon>Dinophyceae</taxon>
        <taxon>Suessiales</taxon>
        <taxon>Symbiodiniaceae</taxon>
        <taxon>Durusdinium</taxon>
    </lineage>
</organism>
<dbReference type="SUPFAM" id="SSF52374">
    <property type="entry name" value="Nucleotidylyl transferase"/>
    <property type="match status" value="1"/>
</dbReference>
<dbReference type="HAMAP" id="MF_00151">
    <property type="entry name" value="PPAT_bact"/>
    <property type="match status" value="1"/>
</dbReference>
<dbReference type="Pfam" id="PF01467">
    <property type="entry name" value="CTP_transf_like"/>
    <property type="match status" value="1"/>
</dbReference>
<dbReference type="NCBIfam" id="TIGR00125">
    <property type="entry name" value="cyt_tran_rel"/>
    <property type="match status" value="1"/>
</dbReference>
<reference evidence="12 13" key="1">
    <citation type="submission" date="2024-02" db="EMBL/GenBank/DDBJ databases">
        <authorList>
            <person name="Chen Y."/>
            <person name="Shah S."/>
            <person name="Dougan E. K."/>
            <person name="Thang M."/>
            <person name="Chan C."/>
        </authorList>
    </citation>
    <scope>NUCLEOTIDE SEQUENCE [LARGE SCALE GENOMIC DNA]</scope>
</reference>
<dbReference type="InterPro" id="IPR004821">
    <property type="entry name" value="Cyt_trans-like"/>
</dbReference>
<dbReference type="CDD" id="cd02163">
    <property type="entry name" value="PPAT"/>
    <property type="match status" value="1"/>
</dbReference>
<name>A0ABP0MGI9_9DINO</name>
<keyword evidence="3" id="KW-0963">Cytoplasm</keyword>
<evidence type="ECO:0000256" key="4">
    <source>
        <dbReference type="ARBA" id="ARBA00022679"/>
    </source>
</evidence>
<evidence type="ECO:0000256" key="2">
    <source>
        <dbReference type="ARBA" id="ARBA00013868"/>
    </source>
</evidence>
<keyword evidence="5 12" id="KW-0548">Nucleotidyltransferase</keyword>
<dbReference type="InterPro" id="IPR001980">
    <property type="entry name" value="PPAT"/>
</dbReference>
<keyword evidence="4" id="KW-0808">Transferase</keyword>
<evidence type="ECO:0000256" key="1">
    <source>
        <dbReference type="ARBA" id="ARBA00012392"/>
    </source>
</evidence>
<keyword evidence="13" id="KW-1185">Reference proteome</keyword>
<feature type="domain" description="Cytidyltransferase-like" evidence="11">
    <location>
        <begin position="8"/>
        <end position="142"/>
    </location>
</feature>
<evidence type="ECO:0000313" key="12">
    <source>
        <dbReference type="EMBL" id="CAK9050565.1"/>
    </source>
</evidence>
<accession>A0ABP0MGI9</accession>
<dbReference type="PANTHER" id="PTHR21342">
    <property type="entry name" value="PHOSPHOPANTETHEINE ADENYLYLTRANSFERASE"/>
    <property type="match status" value="1"/>
</dbReference>
<keyword evidence="6" id="KW-0547">Nucleotide-binding</keyword>
<evidence type="ECO:0000256" key="3">
    <source>
        <dbReference type="ARBA" id="ARBA00022490"/>
    </source>
</evidence>
<dbReference type="PRINTS" id="PR01020">
    <property type="entry name" value="LPSBIOSNTHSS"/>
</dbReference>
<dbReference type="EC" id="2.7.7.3" evidence="1"/>
<evidence type="ECO:0000256" key="10">
    <source>
        <dbReference type="ARBA" id="ARBA00029346"/>
    </source>
</evidence>
<keyword evidence="8" id="KW-0460">Magnesium</keyword>